<keyword evidence="4" id="KW-1185">Reference proteome</keyword>
<dbReference type="InterPro" id="IPR013424">
    <property type="entry name" value="Ice-binding_C"/>
</dbReference>
<feature type="chain" id="PRO_5030897391" evidence="2">
    <location>
        <begin position="24"/>
        <end position="1518"/>
    </location>
</feature>
<keyword evidence="1 2" id="KW-0732">Signal</keyword>
<evidence type="ECO:0000256" key="2">
    <source>
        <dbReference type="SAM" id="SignalP"/>
    </source>
</evidence>
<dbReference type="SUPFAM" id="SSF51126">
    <property type="entry name" value="Pectin lyase-like"/>
    <property type="match status" value="1"/>
</dbReference>
<dbReference type="InterPro" id="IPR011050">
    <property type="entry name" value="Pectin_lyase_fold/virulence"/>
</dbReference>
<dbReference type="Pfam" id="PF12951">
    <property type="entry name" value="PATR"/>
    <property type="match status" value="5"/>
</dbReference>
<dbReference type="InterPro" id="IPR013425">
    <property type="entry name" value="Autotrns_rpt"/>
</dbReference>
<protein>
    <submittedName>
        <fullName evidence="3">Autotransporter-associated beta strand protein</fullName>
    </submittedName>
</protein>
<accession>A0A7W8DQ85</accession>
<proteinExistence type="predicted"/>
<evidence type="ECO:0000313" key="3">
    <source>
        <dbReference type="EMBL" id="MBB5037686.1"/>
    </source>
</evidence>
<name>A0A7W8DQ85_9BACT</name>
<dbReference type="RefSeq" id="WP_184207798.1">
    <property type="nucleotide sequence ID" value="NZ_JACHIF010000003.1"/>
</dbReference>
<comment type="caution">
    <text evidence="3">The sequence shown here is derived from an EMBL/GenBank/DDBJ whole genome shotgun (WGS) entry which is preliminary data.</text>
</comment>
<feature type="signal peptide" evidence="2">
    <location>
        <begin position="1"/>
        <end position="23"/>
    </location>
</feature>
<evidence type="ECO:0000256" key="1">
    <source>
        <dbReference type="ARBA" id="ARBA00022729"/>
    </source>
</evidence>
<organism evidence="3 4">
    <name type="scientific">Prosthecobacter dejongeii</name>
    <dbReference type="NCBI Taxonomy" id="48465"/>
    <lineage>
        <taxon>Bacteria</taxon>
        <taxon>Pseudomonadati</taxon>
        <taxon>Verrucomicrobiota</taxon>
        <taxon>Verrucomicrobiia</taxon>
        <taxon>Verrucomicrobiales</taxon>
        <taxon>Verrucomicrobiaceae</taxon>
        <taxon>Prosthecobacter</taxon>
    </lineage>
</organism>
<dbReference type="NCBIfam" id="TIGR02595">
    <property type="entry name" value="PEP_CTERM"/>
    <property type="match status" value="1"/>
</dbReference>
<sequence length="1518" mass="153435">MNASSPLPLFFGLLMLASSPLPAQLTWDADAVTNGVQNGNGNWNLTNTNWWNGSGPVMWDNTGSTIATFGTSATKTGGTVTVEGTVKVGGMVFNPFSTSTLQDLPVTSAYTIGGGTIQFANNAIIEAANNSSSGSSGVLFINLNSVMVGNGLTLQRKDEARINAFQYIRFSTANPNLTGVLNVNSRSSINGIFLLLAGSNTVSGMERIVVQSGSVLAAGGTGNIYNMPMTIAGNGQGNGAIRVDSSNMQFNGQITLSEEAGIFTNRSILNTVINAAITDGGGNFGFQRFSTSTDSVVTLNGTSTYGGATIIGRSGATAAGITVLNFAAPSAPQADMLYSGLATPGSLSLIGGSTAPSVFILQGKDFTDNTQRFGDLAVSVARSNLVLTPGFGGSMKISIGNVVRTSPGSLTLTTSQPDGVSTTMGDGFLGPWSALVNTSGHGAWMQASGGKLTSFMGSSNYATAGLLSSSGATADVAIHADSTGNVLGGTGTYQINTLSMNDATSSRTVDIGTGNVLRLGTTGGIQLTRDAMSLDVGVVGSLGALRAGTGTGQLWLTNLSKSGTLTVNSVIENNGASVLSLYFNGTGKTVLTGANTFTGATQIGSGVVEISHASALGTILGNTTVLADATLRLAGGISVDESIVLNGLGFNGTGALVNTRGNNEVTRAVTVNQPTRINSESGTLVFRAVNGTTEAITAAGSGVTTTFGGSGDITIQGRLNPGTNVVFKDGGGTLTFAGTQVFTGAITPTAGTVHLDFSTATSPTTNILYNGVAAAALSLTNSTLKLTGKAGAVNAQTHGNLTTTGYANIQLNPNGATSLTATFGTLTRSFASLLGLDIPSGGSVLTTTGSNNTLLTNNGRAFAFIRDSVNGDEWAATGVLAGGTRPIVTLSSISGYTASTASTLSGNADITAGIPTTTLTANATADSLRFAQPQATLITDGDATTTLTTGAILISSTVGANTTRIETNILRPSPAIAAISPELNIIQNNTQAPLVITSAISNSLNTAAAVVPTFVTKTGPGWLILSGVNTFTGSLRVYEGAVQLSGGDLSSSSELLIGTGARSARVILGSGSTASTLGSVDYVQAVGTGTDNRIVGGATALSRLTLTGSVTIPSDFRTGYLGGPGVNENNLELRMAAINGLIMLGAENTYAGRTIISRGILQVEKLANIGEVSSLGTGDANGTAGIITLSDATTSGTDSPAVSIIRYVGRSDSVTNRPITITNSDFATDISSTVAVLENIGTGTVKFTAPFTVGGTNTSDRVLRLSGTNTGLNEVVSIPDTSATIITRLEKEGRGTWALTGNSTYTGDTTVTQGTLLANNPLTGSATGLGNVRVSAGATLGGTGRIAPAADNAILVQGGVLNPGLPGISIAAGRLTLVTSGTGALTLENSANLVLDLFSGAGQGDQTGQAAAADQLAIAGQASFGIGSTLRVLNPNQMSAWAANDQWRLFDWTGLSAPVTGGFTTYDLPSLPEGLLWNVDELFSTGILSIVLVPEPGRLSLVALAGFGLALRRRRRRR</sequence>
<reference evidence="3 4" key="1">
    <citation type="submission" date="2020-08" db="EMBL/GenBank/DDBJ databases">
        <title>Genomic Encyclopedia of Type Strains, Phase IV (KMG-IV): sequencing the most valuable type-strain genomes for metagenomic binning, comparative biology and taxonomic classification.</title>
        <authorList>
            <person name="Goeker M."/>
        </authorList>
    </citation>
    <scope>NUCLEOTIDE SEQUENCE [LARGE SCALE GENOMIC DNA]</scope>
    <source>
        <strain evidence="3 4">DSM 12251</strain>
    </source>
</reference>
<gene>
    <name evidence="3" type="ORF">HNQ64_001935</name>
</gene>
<dbReference type="NCBIfam" id="TIGR02601">
    <property type="entry name" value="autotrns_rpt"/>
    <property type="match status" value="3"/>
</dbReference>
<dbReference type="EMBL" id="JACHIF010000003">
    <property type="protein sequence ID" value="MBB5037686.1"/>
    <property type="molecule type" value="Genomic_DNA"/>
</dbReference>
<evidence type="ECO:0000313" key="4">
    <source>
        <dbReference type="Proteomes" id="UP000534294"/>
    </source>
</evidence>
<dbReference type="Proteomes" id="UP000534294">
    <property type="component" value="Unassembled WGS sequence"/>
</dbReference>